<dbReference type="OrthoDB" id="2378673at2759"/>
<organism evidence="1 2">
    <name type="scientific">Glomus cerebriforme</name>
    <dbReference type="NCBI Taxonomy" id="658196"/>
    <lineage>
        <taxon>Eukaryota</taxon>
        <taxon>Fungi</taxon>
        <taxon>Fungi incertae sedis</taxon>
        <taxon>Mucoromycota</taxon>
        <taxon>Glomeromycotina</taxon>
        <taxon>Glomeromycetes</taxon>
        <taxon>Glomerales</taxon>
        <taxon>Glomeraceae</taxon>
        <taxon>Glomus</taxon>
    </lineage>
</organism>
<evidence type="ECO:0000313" key="2">
    <source>
        <dbReference type="Proteomes" id="UP000265703"/>
    </source>
</evidence>
<dbReference type="AlphaFoldDB" id="A0A397SXH1"/>
<comment type="caution">
    <text evidence="1">The sequence shown here is derived from an EMBL/GenBank/DDBJ whole genome shotgun (WGS) entry which is preliminary data.</text>
</comment>
<accession>A0A397SXH1</accession>
<evidence type="ECO:0000313" key="1">
    <source>
        <dbReference type="EMBL" id="RIA89709.1"/>
    </source>
</evidence>
<dbReference type="EMBL" id="QKYT01000209">
    <property type="protein sequence ID" value="RIA89709.1"/>
    <property type="molecule type" value="Genomic_DNA"/>
</dbReference>
<keyword evidence="2" id="KW-1185">Reference proteome</keyword>
<proteinExistence type="predicted"/>
<name>A0A397SXH1_9GLOM</name>
<gene>
    <name evidence="1" type="ORF">C1645_824479</name>
</gene>
<sequence>MERLCGMLLPLVKSKIDPYKNLANNITLLEQFFHLPYFNISKSIFHTKLEKEWNANLVFGFNISLSIRRTIDKLAYRPNVPPDLVNTYIYGKIEFFFVHVFNNITVMLAYTQLTSKINIDNVGCRYFTRFGTREFIDVRCIDHCVGFAKIGNQYYVIDKENEIDDKNWENIENIM</sequence>
<dbReference type="Proteomes" id="UP000265703">
    <property type="component" value="Unassembled WGS sequence"/>
</dbReference>
<reference evidence="1 2" key="1">
    <citation type="submission" date="2018-06" db="EMBL/GenBank/DDBJ databases">
        <title>Comparative genomics reveals the genomic features of Rhizophagus irregularis, R. cerebriforme, R. diaphanum and Gigaspora rosea, and their symbiotic lifestyle signature.</title>
        <authorList>
            <person name="Morin E."/>
            <person name="San Clemente H."/>
            <person name="Chen E.C.H."/>
            <person name="De La Providencia I."/>
            <person name="Hainaut M."/>
            <person name="Kuo A."/>
            <person name="Kohler A."/>
            <person name="Murat C."/>
            <person name="Tang N."/>
            <person name="Roy S."/>
            <person name="Loubradou J."/>
            <person name="Henrissat B."/>
            <person name="Grigoriev I.V."/>
            <person name="Corradi N."/>
            <person name="Roux C."/>
            <person name="Martin F.M."/>
        </authorList>
    </citation>
    <scope>NUCLEOTIDE SEQUENCE [LARGE SCALE GENOMIC DNA]</scope>
    <source>
        <strain evidence="1 2">DAOM 227022</strain>
    </source>
</reference>
<protein>
    <submittedName>
        <fullName evidence="1">Uncharacterized protein</fullName>
    </submittedName>
</protein>